<keyword evidence="1 7" id="KW-0547">Nucleotide-binding</keyword>
<evidence type="ECO:0000313" key="12">
    <source>
        <dbReference type="EMBL" id="SEH10650.1"/>
    </source>
</evidence>
<evidence type="ECO:0000256" key="7">
    <source>
        <dbReference type="RuleBase" id="RU000492"/>
    </source>
</evidence>
<dbReference type="InterPro" id="IPR014014">
    <property type="entry name" value="RNA_helicase_DEAD_Q_motif"/>
</dbReference>
<evidence type="ECO:0000256" key="8">
    <source>
        <dbReference type="SAM" id="MobiDB-lite"/>
    </source>
</evidence>
<dbReference type="GO" id="GO:0005524">
    <property type="term" value="F:ATP binding"/>
    <property type="evidence" value="ECO:0007669"/>
    <property type="project" value="UniProtKB-KW"/>
</dbReference>
<dbReference type="InterPro" id="IPR014001">
    <property type="entry name" value="Helicase_ATP-bd"/>
</dbReference>
<dbReference type="InterPro" id="IPR050079">
    <property type="entry name" value="DEAD_box_RNA_helicase"/>
</dbReference>
<dbReference type="Pfam" id="PF00271">
    <property type="entry name" value="Helicase_C"/>
    <property type="match status" value="1"/>
</dbReference>
<feature type="domain" description="Helicase C-terminal" evidence="10">
    <location>
        <begin position="250"/>
        <end position="410"/>
    </location>
</feature>
<evidence type="ECO:0000256" key="2">
    <source>
        <dbReference type="ARBA" id="ARBA00022801"/>
    </source>
</evidence>
<accession>A0A1H6FKA5</accession>
<dbReference type="GO" id="GO:0003676">
    <property type="term" value="F:nucleic acid binding"/>
    <property type="evidence" value="ECO:0007669"/>
    <property type="project" value="InterPro"/>
</dbReference>
<dbReference type="AlphaFoldDB" id="A0A1H6FKA5"/>
<dbReference type="InterPro" id="IPR001650">
    <property type="entry name" value="Helicase_C-like"/>
</dbReference>
<feature type="region of interest" description="Disordered" evidence="8">
    <location>
        <begin position="392"/>
        <end position="476"/>
    </location>
</feature>
<dbReference type="PROSITE" id="PS51194">
    <property type="entry name" value="HELICASE_CTER"/>
    <property type="match status" value="1"/>
</dbReference>
<dbReference type="InterPro" id="IPR000629">
    <property type="entry name" value="RNA-helicase_DEAD-box_CS"/>
</dbReference>
<dbReference type="InterPro" id="IPR044742">
    <property type="entry name" value="DEAD/DEAH_RhlB"/>
</dbReference>
<sequence length="550" mass="60600">MRGGVQALARHCRCALLGGIVAGRCLPNNLRDRMGDVRRFADLGLEPSIVAALERLGYGAPTPIQERAIPALLAGRDVIGQAQTGTGKTAAFGLPMIQYVDPTDDAVQGLVLTPTRELCIQVTQALRAYGEVRGVEVVALFGGVPVREQAARLAGRAQIVVGTVGRVLDMIRRHHLLLSDARFVVLDEADEMLDLGFLDEVRAILKRAPQGRQTALFSATIPPAIRRLAEDFMIEPVEISVPAPTLAVDSVQQFRLDVDERDKPDALVRVLTRERPRQAIVFVRTKVGVDRLARRLADAGVRVKTLHGDMSQGARDGVMIAFKAGRERLLVATDVAARGLDITGVSHVINYDIPNSPDVYVHRIGRTGRAGERGRAITLVTPREQREVEAIERHAGVRLQPWDGGEGQKQRADQRTDQPAQRPADERAERRTGRPAQERSAWRAGLEVDQRAERPARRRRRPRHTKPRRPEGGSYARLLLRGGRAHGVEPKDVLALVVNGGAIEHEDVRRVRVLELFSLCEVPAERARELARAVSGKRLGRTRSRAEVLP</sequence>
<evidence type="ECO:0000256" key="1">
    <source>
        <dbReference type="ARBA" id="ARBA00022741"/>
    </source>
</evidence>
<organism evidence="12 13">
    <name type="scientific">Thermoleophilum album</name>
    <dbReference type="NCBI Taxonomy" id="29539"/>
    <lineage>
        <taxon>Bacteria</taxon>
        <taxon>Bacillati</taxon>
        <taxon>Actinomycetota</taxon>
        <taxon>Thermoleophilia</taxon>
        <taxon>Thermoleophilales</taxon>
        <taxon>Thermoleophilaceae</taxon>
        <taxon>Thermoleophilum</taxon>
    </lineage>
</organism>
<dbReference type="PANTHER" id="PTHR47959:SF1">
    <property type="entry name" value="ATP-DEPENDENT RNA HELICASE DBPA"/>
    <property type="match status" value="1"/>
</dbReference>
<dbReference type="CDD" id="cd18787">
    <property type="entry name" value="SF2_C_DEAD"/>
    <property type="match status" value="1"/>
</dbReference>
<dbReference type="InterPro" id="IPR005580">
    <property type="entry name" value="DbpA/CsdA_RNA-bd_dom"/>
</dbReference>
<evidence type="ECO:0000256" key="6">
    <source>
        <dbReference type="PROSITE-ProRule" id="PRU00552"/>
    </source>
</evidence>
<dbReference type="SMART" id="SM00487">
    <property type="entry name" value="DEXDc"/>
    <property type="match status" value="1"/>
</dbReference>
<dbReference type="GO" id="GO:0003724">
    <property type="term" value="F:RNA helicase activity"/>
    <property type="evidence" value="ECO:0007669"/>
    <property type="project" value="InterPro"/>
</dbReference>
<dbReference type="EMBL" id="FNWJ01000001">
    <property type="protein sequence ID" value="SEH10650.1"/>
    <property type="molecule type" value="Genomic_DNA"/>
</dbReference>
<dbReference type="PANTHER" id="PTHR47959">
    <property type="entry name" value="ATP-DEPENDENT RNA HELICASE RHLE-RELATED"/>
    <property type="match status" value="1"/>
</dbReference>
<evidence type="ECO:0000256" key="4">
    <source>
        <dbReference type="ARBA" id="ARBA00022840"/>
    </source>
</evidence>
<dbReference type="SMART" id="SM00490">
    <property type="entry name" value="HELICc"/>
    <property type="match status" value="1"/>
</dbReference>
<feature type="domain" description="Helicase ATP-binding" evidence="9">
    <location>
        <begin position="69"/>
        <end position="239"/>
    </location>
</feature>
<evidence type="ECO:0000256" key="3">
    <source>
        <dbReference type="ARBA" id="ARBA00022806"/>
    </source>
</evidence>
<dbReference type="CDD" id="cd12252">
    <property type="entry name" value="RRM_DbpA"/>
    <property type="match status" value="1"/>
</dbReference>
<keyword evidence="3 7" id="KW-0347">Helicase</keyword>
<evidence type="ECO:0000259" key="9">
    <source>
        <dbReference type="PROSITE" id="PS51192"/>
    </source>
</evidence>
<dbReference type="PROSITE" id="PS51195">
    <property type="entry name" value="Q_MOTIF"/>
    <property type="match status" value="1"/>
</dbReference>
<feature type="short sequence motif" description="Q motif" evidence="6">
    <location>
        <begin position="38"/>
        <end position="66"/>
    </location>
</feature>
<feature type="compositionally biased region" description="Basic and acidic residues" evidence="8">
    <location>
        <begin position="406"/>
        <end position="416"/>
    </location>
</feature>
<dbReference type="Pfam" id="PF00270">
    <property type="entry name" value="DEAD"/>
    <property type="match status" value="1"/>
</dbReference>
<reference evidence="13" key="1">
    <citation type="submission" date="2016-10" db="EMBL/GenBank/DDBJ databases">
        <authorList>
            <person name="Varghese N."/>
            <person name="Submissions S."/>
        </authorList>
    </citation>
    <scope>NUCLEOTIDE SEQUENCE [LARGE SCALE GENOMIC DNA]</scope>
    <source>
        <strain evidence="13">ATCC 35263</strain>
    </source>
</reference>
<keyword evidence="2 7" id="KW-0378">Hydrolase</keyword>
<dbReference type="GO" id="GO:0016787">
    <property type="term" value="F:hydrolase activity"/>
    <property type="evidence" value="ECO:0007669"/>
    <property type="project" value="UniProtKB-KW"/>
</dbReference>
<dbReference type="CDD" id="cd00268">
    <property type="entry name" value="DEADc"/>
    <property type="match status" value="1"/>
</dbReference>
<dbReference type="GO" id="GO:0005829">
    <property type="term" value="C:cytosol"/>
    <property type="evidence" value="ECO:0007669"/>
    <property type="project" value="TreeGrafter"/>
</dbReference>
<evidence type="ECO:0000256" key="5">
    <source>
        <dbReference type="ARBA" id="ARBA00038437"/>
    </source>
</evidence>
<keyword evidence="4 7" id="KW-0067">ATP-binding</keyword>
<evidence type="ECO:0000259" key="11">
    <source>
        <dbReference type="PROSITE" id="PS51195"/>
    </source>
</evidence>
<feature type="compositionally biased region" description="Basic residues" evidence="8">
    <location>
        <begin position="456"/>
        <end position="467"/>
    </location>
</feature>
<dbReference type="InterPro" id="IPR027417">
    <property type="entry name" value="P-loop_NTPase"/>
</dbReference>
<dbReference type="Pfam" id="PF03880">
    <property type="entry name" value="DbpA"/>
    <property type="match status" value="1"/>
</dbReference>
<feature type="compositionally biased region" description="Basic and acidic residues" evidence="8">
    <location>
        <begin position="423"/>
        <end position="455"/>
    </location>
</feature>
<name>A0A1H6FKA5_THEAL</name>
<dbReference type="Gene3D" id="3.30.70.330">
    <property type="match status" value="1"/>
</dbReference>
<evidence type="ECO:0000313" key="13">
    <source>
        <dbReference type="Proteomes" id="UP000222056"/>
    </source>
</evidence>
<dbReference type="InterPro" id="IPR011545">
    <property type="entry name" value="DEAD/DEAH_box_helicase_dom"/>
</dbReference>
<gene>
    <name evidence="12" type="ORF">SAMN02745716_0499</name>
</gene>
<dbReference type="InterPro" id="IPR012677">
    <property type="entry name" value="Nucleotide-bd_a/b_plait_sf"/>
</dbReference>
<dbReference type="PROSITE" id="PS51192">
    <property type="entry name" value="HELICASE_ATP_BIND_1"/>
    <property type="match status" value="1"/>
</dbReference>
<protein>
    <submittedName>
        <fullName evidence="12">ATP-dependent RNA helicase DeaD</fullName>
    </submittedName>
</protein>
<dbReference type="STRING" id="29539.SAMN02745716_0499"/>
<dbReference type="Proteomes" id="UP000222056">
    <property type="component" value="Unassembled WGS sequence"/>
</dbReference>
<evidence type="ECO:0000259" key="10">
    <source>
        <dbReference type="PROSITE" id="PS51194"/>
    </source>
</evidence>
<feature type="domain" description="DEAD-box RNA helicase Q" evidence="11">
    <location>
        <begin position="38"/>
        <end position="66"/>
    </location>
</feature>
<keyword evidence="13" id="KW-1185">Reference proteome</keyword>
<dbReference type="Gene3D" id="3.40.50.300">
    <property type="entry name" value="P-loop containing nucleotide triphosphate hydrolases"/>
    <property type="match status" value="2"/>
</dbReference>
<dbReference type="SUPFAM" id="SSF52540">
    <property type="entry name" value="P-loop containing nucleoside triphosphate hydrolases"/>
    <property type="match status" value="1"/>
</dbReference>
<proteinExistence type="inferred from homology"/>
<dbReference type="PROSITE" id="PS00039">
    <property type="entry name" value="DEAD_ATP_HELICASE"/>
    <property type="match status" value="1"/>
</dbReference>
<comment type="similarity">
    <text evidence="5 7">Belongs to the DEAD box helicase family.</text>
</comment>